<keyword evidence="1" id="KW-0472">Membrane</keyword>
<name>A0A139AYY0_GONPJ</name>
<evidence type="ECO:0000256" key="1">
    <source>
        <dbReference type="SAM" id="Phobius"/>
    </source>
</evidence>
<dbReference type="AlphaFoldDB" id="A0A139AYY0"/>
<dbReference type="EMBL" id="KQ965732">
    <property type="protein sequence ID" value="KXS21929.1"/>
    <property type="molecule type" value="Genomic_DNA"/>
</dbReference>
<proteinExistence type="predicted"/>
<evidence type="ECO:0000313" key="2">
    <source>
        <dbReference type="EMBL" id="KXS21929.1"/>
    </source>
</evidence>
<sequence>MRIWALSKRNKIAVFCMGGLILLNSVLWEGNCFQMVGFRVLPRVCALRQAQPLGLDILAKIFIPIQMAFFVGLHLYYLCGVVLKDPAPTASQSHTQSQVAMGPMRKPSLTPTVRTLSPAAGRFKATLRMFMNDIVVMLIDVIRPPLTYVSAMRTRVLFTHCPKQNTPGLPRPGLPVYRCLWHPNCPRYGVCRIYAPVHPRDSSVKRRGCVTQHNSKRERTWISKGT</sequence>
<protein>
    <submittedName>
        <fullName evidence="2">Uncharacterized protein</fullName>
    </submittedName>
</protein>
<keyword evidence="3" id="KW-1185">Reference proteome</keyword>
<organism evidence="2 3">
    <name type="scientific">Gonapodya prolifera (strain JEL478)</name>
    <name type="common">Monoblepharis prolifera</name>
    <dbReference type="NCBI Taxonomy" id="1344416"/>
    <lineage>
        <taxon>Eukaryota</taxon>
        <taxon>Fungi</taxon>
        <taxon>Fungi incertae sedis</taxon>
        <taxon>Chytridiomycota</taxon>
        <taxon>Chytridiomycota incertae sedis</taxon>
        <taxon>Monoblepharidomycetes</taxon>
        <taxon>Monoblepharidales</taxon>
        <taxon>Gonapodyaceae</taxon>
        <taxon>Gonapodya</taxon>
    </lineage>
</organism>
<keyword evidence="1" id="KW-1133">Transmembrane helix</keyword>
<evidence type="ECO:0000313" key="3">
    <source>
        <dbReference type="Proteomes" id="UP000070544"/>
    </source>
</evidence>
<gene>
    <name evidence="2" type="ORF">M427DRAFT_282188</name>
</gene>
<keyword evidence="1" id="KW-0812">Transmembrane</keyword>
<reference evidence="2 3" key="1">
    <citation type="journal article" date="2015" name="Genome Biol. Evol.">
        <title>Phylogenomic analyses indicate that early fungi evolved digesting cell walls of algal ancestors of land plants.</title>
        <authorList>
            <person name="Chang Y."/>
            <person name="Wang S."/>
            <person name="Sekimoto S."/>
            <person name="Aerts A.L."/>
            <person name="Choi C."/>
            <person name="Clum A."/>
            <person name="LaButti K.M."/>
            <person name="Lindquist E.A."/>
            <person name="Yee Ngan C."/>
            <person name="Ohm R.A."/>
            <person name="Salamov A.A."/>
            <person name="Grigoriev I.V."/>
            <person name="Spatafora J.W."/>
            <person name="Berbee M.L."/>
        </authorList>
    </citation>
    <scope>NUCLEOTIDE SEQUENCE [LARGE SCALE GENOMIC DNA]</scope>
    <source>
        <strain evidence="2 3">JEL478</strain>
    </source>
</reference>
<feature type="transmembrane region" description="Helical" evidence="1">
    <location>
        <begin position="12"/>
        <end position="28"/>
    </location>
</feature>
<accession>A0A139AYY0</accession>
<feature type="transmembrane region" description="Helical" evidence="1">
    <location>
        <begin position="61"/>
        <end position="83"/>
    </location>
</feature>
<dbReference type="Proteomes" id="UP000070544">
    <property type="component" value="Unassembled WGS sequence"/>
</dbReference>